<reference evidence="6" key="1">
    <citation type="submission" date="2011-02" db="EMBL/GenBank/DDBJ databases">
        <title>The complete genome of Planctomyces brasiliensis DSM 5305.</title>
        <authorList>
            <person name="Lucas S."/>
            <person name="Copeland A."/>
            <person name="Lapidus A."/>
            <person name="Bruce D."/>
            <person name="Goodwin L."/>
            <person name="Pitluck S."/>
            <person name="Kyrpides N."/>
            <person name="Mavromatis K."/>
            <person name="Pagani I."/>
            <person name="Ivanova N."/>
            <person name="Ovchinnikova G."/>
            <person name="Lu M."/>
            <person name="Detter J.C."/>
            <person name="Han C."/>
            <person name="Land M."/>
            <person name="Hauser L."/>
            <person name="Markowitz V."/>
            <person name="Cheng J.-F."/>
            <person name="Hugenholtz P."/>
            <person name="Woyke T."/>
            <person name="Wu D."/>
            <person name="Tindall B."/>
            <person name="Pomrenke H.G."/>
            <person name="Brambilla E."/>
            <person name="Klenk H.-P."/>
            <person name="Eisen J.A."/>
        </authorList>
    </citation>
    <scope>NUCLEOTIDE SEQUENCE [LARGE SCALE GENOMIC DNA]</scope>
    <source>
        <strain evidence="6">ATCC 49424 / DSM 5305 / JCM 21570 / NBRC 103401 / IFAM 1448</strain>
    </source>
</reference>
<keyword evidence="5" id="KW-0012">Acyltransferase</keyword>
<dbReference type="Pfam" id="PF02801">
    <property type="entry name" value="Ketoacyl-synt_C"/>
    <property type="match status" value="1"/>
</dbReference>
<evidence type="ECO:0000259" key="4">
    <source>
        <dbReference type="PROSITE" id="PS52004"/>
    </source>
</evidence>
<dbReference type="STRING" id="756272.Plabr_0658"/>
<dbReference type="GO" id="GO:0006633">
    <property type="term" value="P:fatty acid biosynthetic process"/>
    <property type="evidence" value="ECO:0007669"/>
    <property type="project" value="TreeGrafter"/>
</dbReference>
<organism evidence="5 6">
    <name type="scientific">Rubinisphaera brasiliensis (strain ATCC 49424 / DSM 5305 / JCM 21570 / IAM 15109 / NBRC 103401 / IFAM 1448)</name>
    <name type="common">Planctomyces brasiliensis</name>
    <dbReference type="NCBI Taxonomy" id="756272"/>
    <lineage>
        <taxon>Bacteria</taxon>
        <taxon>Pseudomonadati</taxon>
        <taxon>Planctomycetota</taxon>
        <taxon>Planctomycetia</taxon>
        <taxon>Planctomycetales</taxon>
        <taxon>Planctomycetaceae</taxon>
        <taxon>Rubinisphaera</taxon>
    </lineage>
</organism>
<dbReference type="PROSITE" id="PS52004">
    <property type="entry name" value="KS3_2"/>
    <property type="match status" value="1"/>
</dbReference>
<keyword evidence="6" id="KW-1185">Reference proteome</keyword>
<dbReference type="eggNOG" id="COG0304">
    <property type="taxonomic scope" value="Bacteria"/>
</dbReference>
<name>F0SFZ6_RUBBR</name>
<evidence type="ECO:0000313" key="5">
    <source>
        <dbReference type="EMBL" id="ADY58285.1"/>
    </source>
</evidence>
<dbReference type="SUPFAM" id="SSF53901">
    <property type="entry name" value="Thiolase-like"/>
    <property type="match status" value="2"/>
</dbReference>
<dbReference type="Proteomes" id="UP000006860">
    <property type="component" value="Chromosome"/>
</dbReference>
<comment type="similarity">
    <text evidence="1 3">Belongs to the thiolase-like superfamily. Beta-ketoacyl-ACP synthases family.</text>
</comment>
<gene>
    <name evidence="5" type="ordered locus">Plabr_0658</name>
</gene>
<dbReference type="InterPro" id="IPR016039">
    <property type="entry name" value="Thiolase-like"/>
</dbReference>
<dbReference type="GO" id="GO:0004315">
    <property type="term" value="F:3-oxoacyl-[acyl-carrier-protein] synthase activity"/>
    <property type="evidence" value="ECO:0007669"/>
    <property type="project" value="UniProtKB-EC"/>
</dbReference>
<dbReference type="Gene3D" id="3.40.47.10">
    <property type="match status" value="2"/>
</dbReference>
<evidence type="ECO:0000256" key="1">
    <source>
        <dbReference type="ARBA" id="ARBA00008467"/>
    </source>
</evidence>
<dbReference type="Pfam" id="PF00109">
    <property type="entry name" value="ketoacyl-synt"/>
    <property type="match status" value="1"/>
</dbReference>
<dbReference type="AlphaFoldDB" id="F0SFZ6"/>
<dbReference type="InterPro" id="IPR014031">
    <property type="entry name" value="Ketoacyl_synth_C"/>
</dbReference>
<dbReference type="KEGG" id="pbs:Plabr_0658"/>
<evidence type="ECO:0000313" key="6">
    <source>
        <dbReference type="Proteomes" id="UP000006860"/>
    </source>
</evidence>
<dbReference type="EC" id="2.3.1.179" evidence="5"/>
<feature type="domain" description="Ketosynthase family 3 (KS3)" evidence="4">
    <location>
        <begin position="6"/>
        <end position="434"/>
    </location>
</feature>
<accession>F0SFZ6</accession>
<dbReference type="PANTHER" id="PTHR11712">
    <property type="entry name" value="POLYKETIDE SYNTHASE-RELATED"/>
    <property type="match status" value="1"/>
</dbReference>
<dbReference type="SMART" id="SM00825">
    <property type="entry name" value="PKS_KS"/>
    <property type="match status" value="1"/>
</dbReference>
<dbReference type="InterPro" id="IPR000794">
    <property type="entry name" value="Beta-ketoacyl_synthase"/>
</dbReference>
<dbReference type="GO" id="GO:0005829">
    <property type="term" value="C:cytosol"/>
    <property type="evidence" value="ECO:0007669"/>
    <property type="project" value="TreeGrafter"/>
</dbReference>
<dbReference type="HOGENOM" id="CLU_000022_69_2_0"/>
<dbReference type="InterPro" id="IPR020841">
    <property type="entry name" value="PKS_Beta-ketoAc_synthase_dom"/>
</dbReference>
<dbReference type="RefSeq" id="WP_013627028.1">
    <property type="nucleotide sequence ID" value="NC_015174.1"/>
</dbReference>
<evidence type="ECO:0000256" key="3">
    <source>
        <dbReference type="RuleBase" id="RU003694"/>
    </source>
</evidence>
<evidence type="ECO:0000256" key="2">
    <source>
        <dbReference type="ARBA" id="ARBA00022679"/>
    </source>
</evidence>
<keyword evidence="2 3" id="KW-0808">Transferase</keyword>
<dbReference type="OrthoDB" id="292158at2"/>
<dbReference type="InterPro" id="IPR014030">
    <property type="entry name" value="Ketoacyl_synth_N"/>
</dbReference>
<dbReference type="PANTHER" id="PTHR11712:SF336">
    <property type="entry name" value="3-OXOACYL-[ACYL-CARRIER-PROTEIN] SYNTHASE, MITOCHONDRIAL"/>
    <property type="match status" value="1"/>
</dbReference>
<dbReference type="EMBL" id="CP002546">
    <property type="protein sequence ID" value="ADY58285.1"/>
    <property type="molecule type" value="Genomic_DNA"/>
</dbReference>
<proteinExistence type="inferred from homology"/>
<protein>
    <submittedName>
        <fullName evidence="5">Beta-ketoacyl-acyl-carrier-protein synthase II</fullName>
        <ecNumber evidence="5">2.3.1.179</ecNumber>
    </submittedName>
</protein>
<sequence length="435" mass="45826">MNEVASQRIAITGLGVVSACGIGCEAFEESLREGRSGIGPIDIFPGEVPPGHIGGQCRDFNDSSAKKQYLRSQRKSIKVMCRDIQLGVASASLALQHSNLELNEEQRARLGVEFGADLMLSNPDVLSPAAFAARDETGVPTDTCWGDRGIPQMEPLWLLKYLPNMPACHISIHADARGPSNSLTLEDASGNLTLGESLRIIRRGQADAMIAGTTGARLHIVKSINYMNLHELADPAGGDPTKALRPFDKDRSGEVVGEGSGTLILEEASLAESRGAKIYGWVRGIGSSCVRSHKQEGNVKQALVNSIKAALKSAGVEAADIGHVNANGSGSVKLDAAEAAAIHEAFGDYGAKIPVVAYKPYFGNCGSGTGTLEMIASLLGMQHGILYPTLNCESPDPECNLNVVTGEPAAISKKLFINLNVTRNGQASALVVESA</sequence>